<dbReference type="InterPro" id="IPR001862">
    <property type="entry name" value="MAC_perforin"/>
</dbReference>
<dbReference type="InterPro" id="IPR003884">
    <property type="entry name" value="FacI_MAC"/>
</dbReference>
<comment type="subcellular location">
    <subcellularLocation>
        <location evidence="1">Membrane</location>
    </subcellularLocation>
    <subcellularLocation>
        <location evidence="2">Secreted</location>
    </subcellularLocation>
</comment>
<dbReference type="Proteomes" id="UP000580681">
    <property type="component" value="Unassembled WGS sequence"/>
</dbReference>
<evidence type="ECO:0000313" key="16">
    <source>
        <dbReference type="EMBL" id="NWR22409.1"/>
    </source>
</evidence>
<gene>
    <name evidence="16" type="primary">C7</name>
    <name evidence="16" type="ORF">EMBFUC_R06990</name>
</gene>
<evidence type="ECO:0000256" key="3">
    <source>
        <dbReference type="ARBA" id="ARBA00022525"/>
    </source>
</evidence>
<dbReference type="InterPro" id="IPR036383">
    <property type="entry name" value="TSP1_rpt_sf"/>
</dbReference>
<dbReference type="InterPro" id="IPR048825">
    <property type="entry name" value="C7_KAZAL"/>
</dbReference>
<dbReference type="Gene3D" id="2.10.70.10">
    <property type="entry name" value="Complement Module, domain 1"/>
    <property type="match status" value="2"/>
</dbReference>
<dbReference type="GO" id="GO:0005576">
    <property type="term" value="C:extracellular region"/>
    <property type="evidence" value="ECO:0007669"/>
    <property type="project" value="UniProtKB-SubCell"/>
</dbReference>
<keyword evidence="3" id="KW-0964">Secreted</keyword>
<dbReference type="Pfam" id="PF01823">
    <property type="entry name" value="MACPF"/>
    <property type="match status" value="1"/>
</dbReference>
<feature type="disulfide bond" evidence="13">
    <location>
        <begin position="272"/>
        <end position="299"/>
    </location>
</feature>
<dbReference type="InterPro" id="IPR035976">
    <property type="entry name" value="Sushi/SCR/CCP_sf"/>
</dbReference>
<organism evidence="16 17">
    <name type="scientific">Emberiza fucata</name>
    <dbReference type="NCBI Taxonomy" id="337179"/>
    <lineage>
        <taxon>Eukaryota</taxon>
        <taxon>Metazoa</taxon>
        <taxon>Chordata</taxon>
        <taxon>Craniata</taxon>
        <taxon>Vertebrata</taxon>
        <taxon>Euteleostomi</taxon>
        <taxon>Archelosauria</taxon>
        <taxon>Archosauria</taxon>
        <taxon>Dinosauria</taxon>
        <taxon>Saurischia</taxon>
        <taxon>Theropoda</taxon>
        <taxon>Coelurosauria</taxon>
        <taxon>Aves</taxon>
        <taxon>Neognathae</taxon>
        <taxon>Neoaves</taxon>
        <taxon>Telluraves</taxon>
        <taxon>Australaves</taxon>
        <taxon>Passeriformes</taxon>
        <taxon>Passeroidea</taxon>
        <taxon>Fringillidae</taxon>
        <taxon>Emberizinae</taxon>
        <taxon>Emberizini</taxon>
        <taxon>Emberiza</taxon>
    </lineage>
</organism>
<keyword evidence="6" id="KW-0204">Cytolysis</keyword>
<dbReference type="SUPFAM" id="SSF82895">
    <property type="entry name" value="TSP-1 type 1 repeat"/>
    <property type="match status" value="1"/>
</dbReference>
<dbReference type="AlphaFoldDB" id="A0A7K4VIU3"/>
<keyword evidence="7" id="KW-0472">Membrane</keyword>
<dbReference type="PRINTS" id="PR00764">
    <property type="entry name" value="COMPLEMENTC9"/>
</dbReference>
<dbReference type="PRINTS" id="PR01705">
    <property type="entry name" value="TSP1REPEAT"/>
</dbReference>
<dbReference type="GO" id="GO:0006956">
    <property type="term" value="P:complement activation"/>
    <property type="evidence" value="ECO:0007669"/>
    <property type="project" value="TreeGrafter"/>
</dbReference>
<dbReference type="InterPro" id="IPR020864">
    <property type="entry name" value="MACPF"/>
</dbReference>
<dbReference type="SMART" id="SM00209">
    <property type="entry name" value="TSP1"/>
    <property type="match status" value="1"/>
</dbReference>
<dbReference type="PROSITE" id="PS51412">
    <property type="entry name" value="MACPF_2"/>
    <property type="match status" value="1"/>
</dbReference>
<dbReference type="Pfam" id="PF18434">
    <property type="entry name" value="Kazal_3"/>
    <property type="match status" value="1"/>
</dbReference>
<evidence type="ECO:0000256" key="9">
    <source>
        <dbReference type="ARBA" id="ARBA00023180"/>
    </source>
</evidence>
<evidence type="ECO:0000256" key="1">
    <source>
        <dbReference type="ARBA" id="ARBA00004370"/>
    </source>
</evidence>
<evidence type="ECO:0000256" key="10">
    <source>
        <dbReference type="ARBA" id="ARBA00073222"/>
    </source>
</evidence>
<evidence type="ECO:0000256" key="8">
    <source>
        <dbReference type="ARBA" id="ARBA00023157"/>
    </source>
</evidence>
<dbReference type="SMART" id="SM00032">
    <property type="entry name" value="CCP"/>
    <property type="match status" value="2"/>
</dbReference>
<protein>
    <recommendedName>
        <fullName evidence="10">Complement component C7</fullName>
    </recommendedName>
</protein>
<comment type="function">
    <text evidence="11">Component of the membrane attack complex (MAC), a multiprotein complex activated by the complement cascade, which inserts into a target cell membrane and forms a pore, leading to target cell membrane rupture and cell lysis. The MAC is initiated by proteolytic cleavage of C5 into complement C5b in response to the classical, alternative, lectin and GZMK complement pathways. The complement pathways consist in a cascade of proteins that leads to phagocytosis and breakdown of pathogens and signaling that strengthens the adaptive immune system. C7 serves as a membrane anchor. During MAC assembly, associates with C5b and C6 to form the C5b-7 complex, a key lipophilic precursor of the MAC complex, which associates with the outer leaflet and reduces the energy for membrane bending.</text>
</comment>
<dbReference type="SMART" id="SM00057">
    <property type="entry name" value="FIMAC"/>
    <property type="match status" value="2"/>
</dbReference>
<evidence type="ECO:0000256" key="6">
    <source>
        <dbReference type="ARBA" id="ARBA00022852"/>
    </source>
</evidence>
<keyword evidence="17" id="KW-1185">Reference proteome</keyword>
<evidence type="ECO:0000256" key="5">
    <source>
        <dbReference type="ARBA" id="ARBA00022737"/>
    </source>
</evidence>
<evidence type="ECO:0000256" key="12">
    <source>
        <dbReference type="ARBA" id="ARBA00093478"/>
    </source>
</evidence>
<comment type="caution">
    <text evidence="13">Lacks conserved residue(s) required for the propagation of feature annotation.</text>
</comment>
<evidence type="ECO:0000313" key="17">
    <source>
        <dbReference type="Proteomes" id="UP000580681"/>
    </source>
</evidence>
<feature type="non-terminal residue" evidence="16">
    <location>
        <position position="1"/>
    </location>
</feature>
<dbReference type="InterPro" id="IPR000436">
    <property type="entry name" value="Sushi_SCR_CCP_dom"/>
</dbReference>
<sequence length="513" mass="56399">VSITDLYKCTSSGWNALIVKKKKTECTKLDELLLTSSGSTGNKIKGDPYIEGGSPGAVAGLSYLDLDNPAGNSRMYTLWAASVTDYPRVIKKKLTPLYELVKEVPCSSVKKHYLKQAIEEYMAENDPCKCQPCQNGGEAAVEGTQCVCYCKPYTFGVACELGTLVHDQSGVVDGRWSCWSSWSPCSGGRKSRSRTCNNPSPRGGGQACLGEQHESKACEDEELQHLRLIEPHCFDLSINPTEFCSPPPLLENGFVQNAENSYPVGKNIVYACKHGYSLVGDPVAKCRSNLQWQVGERYCQETACLLPELEGGLQGEPWKPVYEIGERITLSCPHGMHLEGAHSILCEPSLKWSPDVKTIQCKRPVPSVKTEVTEPKCQPWEKVYQSQCVCKMPYECGGENVTYMRMRHTWFALHLNQCPLHHLPALSELSSGVFFGNLVAILSVFLLCFCLVPSNTCVCDEDGLCEEGGAQVCAEVSGSAARRTMTECEVGLLRCRGETVTLVSIRPCDTQSK</sequence>
<evidence type="ECO:0000259" key="14">
    <source>
        <dbReference type="PROSITE" id="PS50923"/>
    </source>
</evidence>
<dbReference type="PANTHER" id="PTHR45742:SF2">
    <property type="entry name" value="COMPLEMENT COMPONENT C7"/>
    <property type="match status" value="1"/>
</dbReference>
<feature type="non-terminal residue" evidence="16">
    <location>
        <position position="513"/>
    </location>
</feature>
<keyword evidence="8 13" id="KW-1015">Disulfide bond</keyword>
<evidence type="ECO:0000256" key="2">
    <source>
        <dbReference type="ARBA" id="ARBA00004613"/>
    </source>
</evidence>
<comment type="caution">
    <text evidence="16">The sequence shown here is derived from an EMBL/GenBank/DDBJ whole genome shotgun (WGS) entry which is preliminary data.</text>
</comment>
<evidence type="ECO:0000259" key="15">
    <source>
        <dbReference type="PROSITE" id="PS51412"/>
    </source>
</evidence>
<dbReference type="PROSITE" id="PS50092">
    <property type="entry name" value="TSP1"/>
    <property type="match status" value="1"/>
</dbReference>
<proteinExistence type="predicted"/>
<dbReference type="FunFam" id="2.20.100.10:FF:000002">
    <property type="entry name" value="Unc-5 netrin receptor C"/>
    <property type="match status" value="1"/>
</dbReference>
<dbReference type="PROSITE" id="PS50923">
    <property type="entry name" value="SUSHI"/>
    <property type="match status" value="2"/>
</dbReference>
<dbReference type="GO" id="GO:0005579">
    <property type="term" value="C:membrane attack complex"/>
    <property type="evidence" value="ECO:0007669"/>
    <property type="project" value="InterPro"/>
</dbReference>
<dbReference type="Pfam" id="PF21330">
    <property type="entry name" value="Kazal_C7"/>
    <property type="match status" value="1"/>
</dbReference>
<dbReference type="InterPro" id="IPR040729">
    <property type="entry name" value="Kazal_3"/>
</dbReference>
<keyword evidence="9" id="KW-0325">Glycoprotein</keyword>
<evidence type="ECO:0000256" key="4">
    <source>
        <dbReference type="ARBA" id="ARBA00022659"/>
    </source>
</evidence>
<keyword evidence="5" id="KW-0677">Repeat</keyword>
<accession>A0A7K4VIU3</accession>
<comment type="subunit">
    <text evidence="12">Monomer or dimer; as a C5b-7 complex it can also form multimeric rosettes. Component of the membrane attack complex (MAC), composed of complement C5b, C6, C7, C8A, C8B, C8G and multiple copies of the pore-forming subunit C9.</text>
</comment>
<dbReference type="GO" id="GO:0031640">
    <property type="term" value="P:killing of cells of another organism"/>
    <property type="evidence" value="ECO:0007669"/>
    <property type="project" value="UniProtKB-KW"/>
</dbReference>
<reference evidence="16 17" key="1">
    <citation type="submission" date="2019-09" db="EMBL/GenBank/DDBJ databases">
        <title>Bird 10,000 Genomes (B10K) Project - Family phase.</title>
        <authorList>
            <person name="Zhang G."/>
        </authorList>
    </citation>
    <scope>NUCLEOTIDE SEQUENCE [LARGE SCALE GENOMIC DNA]</scope>
    <source>
        <strain evidence="16">B10K-DU-015-11</strain>
        <tissue evidence="16">Mixed tissue sample</tissue>
    </source>
</reference>
<dbReference type="SUPFAM" id="SSF57535">
    <property type="entry name" value="Complement control module/SCR domain"/>
    <property type="match status" value="2"/>
</dbReference>
<dbReference type="Pfam" id="PF00084">
    <property type="entry name" value="Sushi"/>
    <property type="match status" value="2"/>
</dbReference>
<feature type="domain" description="MACPF" evidence="15">
    <location>
        <begin position="1"/>
        <end position="129"/>
    </location>
</feature>
<name>A0A7K4VIU3_9EMBE</name>
<evidence type="ECO:0000256" key="7">
    <source>
        <dbReference type="ARBA" id="ARBA00023136"/>
    </source>
</evidence>
<feature type="domain" description="Sushi" evidence="14">
    <location>
        <begin position="302"/>
        <end position="363"/>
    </location>
</feature>
<evidence type="ECO:0000256" key="11">
    <source>
        <dbReference type="ARBA" id="ARBA00093281"/>
    </source>
</evidence>
<evidence type="ECO:0000256" key="13">
    <source>
        <dbReference type="PROSITE-ProRule" id="PRU00302"/>
    </source>
</evidence>
<dbReference type="InterPro" id="IPR000884">
    <property type="entry name" value="TSP1_rpt"/>
</dbReference>
<dbReference type="Pfam" id="PF00090">
    <property type="entry name" value="TSP_1"/>
    <property type="match status" value="1"/>
</dbReference>
<dbReference type="CDD" id="cd00033">
    <property type="entry name" value="CCP"/>
    <property type="match status" value="2"/>
</dbReference>
<feature type="domain" description="Sushi" evidence="14">
    <location>
        <begin position="242"/>
        <end position="301"/>
    </location>
</feature>
<dbReference type="EMBL" id="VYZJ01000889">
    <property type="protein sequence ID" value="NWR22409.1"/>
    <property type="molecule type" value="Genomic_DNA"/>
</dbReference>
<dbReference type="PANTHER" id="PTHR45742">
    <property type="entry name" value="COMPLEMENT COMPONENT C6"/>
    <property type="match status" value="1"/>
</dbReference>
<dbReference type="Gene3D" id="2.20.100.10">
    <property type="entry name" value="Thrombospondin type-1 (TSP1) repeat"/>
    <property type="match status" value="1"/>
</dbReference>
<dbReference type="Gene3D" id="3.30.60.30">
    <property type="match status" value="2"/>
</dbReference>
<keyword evidence="4 13" id="KW-0768">Sushi</keyword>